<reference evidence="11 12" key="1">
    <citation type="submission" date="2019-05" db="EMBL/GenBank/DDBJ databases">
        <title>Mikania micrantha, genome provides insights into the molecular mechanism of rapid growth.</title>
        <authorList>
            <person name="Liu B."/>
        </authorList>
    </citation>
    <scope>NUCLEOTIDE SEQUENCE [LARGE SCALE GENOMIC DNA]</scope>
    <source>
        <strain evidence="11">NLD-2019</strain>
        <tissue evidence="11">Leaf</tissue>
    </source>
</reference>
<keyword evidence="7 8" id="KW-0927">Auxin signaling pathway</keyword>
<dbReference type="Gene3D" id="3.10.20.90">
    <property type="entry name" value="Phosphatidylinositol 3-kinase Catalytic Subunit, Chain A, domain 1"/>
    <property type="match status" value="1"/>
</dbReference>
<evidence type="ECO:0000256" key="2">
    <source>
        <dbReference type="ARBA" id="ARBA00006728"/>
    </source>
</evidence>
<keyword evidence="6 8" id="KW-0539">Nucleus</keyword>
<feature type="compositionally biased region" description="Polar residues" evidence="9">
    <location>
        <begin position="80"/>
        <end position="95"/>
    </location>
</feature>
<comment type="function">
    <text evidence="8">Aux/IAA proteins are short-lived transcriptional factors that function as repressors of early auxin response genes at low auxin concentrations.</text>
</comment>
<dbReference type="GO" id="GO:0005634">
    <property type="term" value="C:nucleus"/>
    <property type="evidence" value="ECO:0007669"/>
    <property type="project" value="UniProtKB-SubCell"/>
</dbReference>
<gene>
    <name evidence="11" type="ORF">E3N88_11323</name>
</gene>
<evidence type="ECO:0000256" key="8">
    <source>
        <dbReference type="RuleBase" id="RU004549"/>
    </source>
</evidence>
<dbReference type="OrthoDB" id="773336at2759"/>
<keyword evidence="4 8" id="KW-0805">Transcription regulation</keyword>
<protein>
    <recommendedName>
        <fullName evidence="8">Auxin-responsive protein</fullName>
    </recommendedName>
</protein>
<dbReference type="GO" id="GO:0006355">
    <property type="term" value="P:regulation of DNA-templated transcription"/>
    <property type="evidence" value="ECO:0007669"/>
    <property type="project" value="InterPro"/>
</dbReference>
<feature type="domain" description="PB1" evidence="10">
    <location>
        <begin position="153"/>
        <end position="244"/>
    </location>
</feature>
<dbReference type="Pfam" id="PF02309">
    <property type="entry name" value="AUX_IAA"/>
    <property type="match status" value="1"/>
</dbReference>
<accession>A0A5N6PF05</accession>
<dbReference type="InterPro" id="IPR003311">
    <property type="entry name" value="AUX_IAA"/>
</dbReference>
<comment type="subcellular location">
    <subcellularLocation>
        <location evidence="1 8">Nucleus</location>
    </subcellularLocation>
</comment>
<sequence>MCNDVTSSYPFVDGNLDYLELGLGLGIGSGGLKSNTVATGGSSQHARILTAKDFPISLVSKSNSSSSSSVYIPNSLVSGTKRTATDSVSPPNGTSVVGWPPVSKAHRLSSLANQIKSPTENFTSKPEQNKSNNQMIRTKDYSDERNGISGKRYQSVKVNMDGTLVGRKVDLNAHTSYDMLIQTIQEMFFSKWLSSEAIKPLRLLDGTSEFVLTYEDKDGDCMLVGDVQWQMFLGSVKRLRIMNNSDCNELGE</sequence>
<evidence type="ECO:0000313" key="11">
    <source>
        <dbReference type="EMBL" id="KAD6120052.1"/>
    </source>
</evidence>
<feature type="region of interest" description="Disordered" evidence="9">
    <location>
        <begin position="80"/>
        <end position="100"/>
    </location>
</feature>
<comment type="caution">
    <text evidence="11">The sequence shown here is derived from an EMBL/GenBank/DDBJ whole genome shotgun (WGS) entry which is preliminary data.</text>
</comment>
<dbReference type="PANTHER" id="PTHR31734:SF184">
    <property type="entry name" value="AUXIN-RESPONSIVE PROTEIN"/>
    <property type="match status" value="1"/>
</dbReference>
<feature type="compositionally biased region" description="Polar residues" evidence="9">
    <location>
        <begin position="115"/>
        <end position="136"/>
    </location>
</feature>
<comment type="subunit">
    <text evidence="8">Homodimers and heterodimers.</text>
</comment>
<dbReference type="Proteomes" id="UP000326396">
    <property type="component" value="Linkage Group LG13"/>
</dbReference>
<dbReference type="SUPFAM" id="SSF54277">
    <property type="entry name" value="CAD &amp; PB1 domains"/>
    <property type="match status" value="1"/>
</dbReference>
<feature type="region of interest" description="Disordered" evidence="9">
    <location>
        <begin position="115"/>
        <end position="140"/>
    </location>
</feature>
<comment type="similarity">
    <text evidence="2 8">Belongs to the Aux/IAA family.</text>
</comment>
<dbReference type="InterPro" id="IPR033389">
    <property type="entry name" value="AUX/IAA_dom"/>
</dbReference>
<dbReference type="PANTHER" id="PTHR31734">
    <property type="entry name" value="AUXIN-RESPONSIVE PROTEIN IAA17"/>
    <property type="match status" value="1"/>
</dbReference>
<evidence type="ECO:0000256" key="5">
    <source>
        <dbReference type="ARBA" id="ARBA00023163"/>
    </source>
</evidence>
<proteinExistence type="inferred from homology"/>
<evidence type="ECO:0000256" key="4">
    <source>
        <dbReference type="ARBA" id="ARBA00023015"/>
    </source>
</evidence>
<evidence type="ECO:0000256" key="6">
    <source>
        <dbReference type="ARBA" id="ARBA00023242"/>
    </source>
</evidence>
<dbReference type="PROSITE" id="PS51745">
    <property type="entry name" value="PB1"/>
    <property type="match status" value="1"/>
</dbReference>
<evidence type="ECO:0000256" key="3">
    <source>
        <dbReference type="ARBA" id="ARBA00022491"/>
    </source>
</evidence>
<dbReference type="EMBL" id="SZYD01000005">
    <property type="protein sequence ID" value="KAD6120052.1"/>
    <property type="molecule type" value="Genomic_DNA"/>
</dbReference>
<name>A0A5N6PF05_9ASTR</name>
<dbReference type="AlphaFoldDB" id="A0A5N6PF05"/>
<evidence type="ECO:0000256" key="7">
    <source>
        <dbReference type="ARBA" id="ARBA00023294"/>
    </source>
</evidence>
<dbReference type="GO" id="GO:0009734">
    <property type="term" value="P:auxin-activated signaling pathway"/>
    <property type="evidence" value="ECO:0007669"/>
    <property type="project" value="UniProtKB-UniRule"/>
</dbReference>
<evidence type="ECO:0000313" key="12">
    <source>
        <dbReference type="Proteomes" id="UP000326396"/>
    </source>
</evidence>
<keyword evidence="3 8" id="KW-0678">Repressor</keyword>
<evidence type="ECO:0000256" key="9">
    <source>
        <dbReference type="SAM" id="MobiDB-lite"/>
    </source>
</evidence>
<keyword evidence="5 8" id="KW-0804">Transcription</keyword>
<dbReference type="InterPro" id="IPR053793">
    <property type="entry name" value="PB1-like"/>
</dbReference>
<keyword evidence="12" id="KW-1185">Reference proteome</keyword>
<evidence type="ECO:0000256" key="1">
    <source>
        <dbReference type="ARBA" id="ARBA00004123"/>
    </source>
</evidence>
<organism evidence="11 12">
    <name type="scientific">Mikania micrantha</name>
    <name type="common">bitter vine</name>
    <dbReference type="NCBI Taxonomy" id="192012"/>
    <lineage>
        <taxon>Eukaryota</taxon>
        <taxon>Viridiplantae</taxon>
        <taxon>Streptophyta</taxon>
        <taxon>Embryophyta</taxon>
        <taxon>Tracheophyta</taxon>
        <taxon>Spermatophyta</taxon>
        <taxon>Magnoliopsida</taxon>
        <taxon>eudicotyledons</taxon>
        <taxon>Gunneridae</taxon>
        <taxon>Pentapetalae</taxon>
        <taxon>asterids</taxon>
        <taxon>campanulids</taxon>
        <taxon>Asterales</taxon>
        <taxon>Asteraceae</taxon>
        <taxon>Asteroideae</taxon>
        <taxon>Heliantheae alliance</taxon>
        <taxon>Eupatorieae</taxon>
        <taxon>Mikania</taxon>
    </lineage>
</organism>
<evidence type="ECO:0000259" key="10">
    <source>
        <dbReference type="PROSITE" id="PS51745"/>
    </source>
</evidence>